<organism evidence="2">
    <name type="scientific">Collinsella intestinalis</name>
    <dbReference type="NCBI Taxonomy" id="147207"/>
    <lineage>
        <taxon>Bacteria</taxon>
        <taxon>Bacillati</taxon>
        <taxon>Actinomycetota</taxon>
        <taxon>Coriobacteriia</taxon>
        <taxon>Coriobacteriales</taxon>
        <taxon>Coriobacteriaceae</taxon>
        <taxon>Collinsella</taxon>
    </lineage>
</organism>
<feature type="transmembrane region" description="Helical" evidence="1">
    <location>
        <begin position="55"/>
        <end position="74"/>
    </location>
</feature>
<keyword evidence="1" id="KW-1133">Transmembrane helix</keyword>
<gene>
    <name evidence="2" type="ORF">CILFYP54_00230</name>
</gene>
<evidence type="ECO:0000313" key="2">
    <source>
        <dbReference type="EMBL" id="VYT89683.1"/>
    </source>
</evidence>
<name>A0A6N3AFZ5_9ACTN</name>
<feature type="transmembrane region" description="Helical" evidence="1">
    <location>
        <begin position="81"/>
        <end position="101"/>
    </location>
</feature>
<sequence>MNSSLKGHVAKNACRIASVCLAVVSIVFAIFNIVLEPGSPSVGILNTYESFGWGAAFSMAQTVPSVILLIGLLVDSGERKGVFSLLALSLCVVNYFGLALINSDGLLDVSSNVLSLLSLPSFNMCALMLVTSVVVLFVERDYSSVLLFVGGATSAYALFRMFMGLTPFAWGENEPCLSITLYYIALWMSAAFSIGSARSYSSERGLSGLVRMKVKDAPSLSIIDAADLIKQYNDLLQMGAISKEEYLEKKAEILFPEAHNEDIPLASHRQNDTSIVADDSLVEEEDCSRLPQPKPLGPLKKIAAMPDWKLAVVIAAGLVALIAAFGLFAPPVMNRVLASETQEQLNSYLSVIGLDEDDVEDALNTYSPRLFEVDLELMGRDGTLDYGFGWNDEVGELRWITSCYDDEYPQDFLNKLEALFGSKAKQYDSDTYGWENTESGYPVVTQLDDDCDLWVVWCGSFSDFEAWTED</sequence>
<dbReference type="RefSeq" id="WP_156848522.1">
    <property type="nucleotide sequence ID" value="NZ_CACRTN010000011.1"/>
</dbReference>
<keyword evidence="1" id="KW-0472">Membrane</keyword>
<feature type="transmembrane region" description="Helical" evidence="1">
    <location>
        <begin position="177"/>
        <end position="197"/>
    </location>
</feature>
<feature type="transmembrane region" description="Helical" evidence="1">
    <location>
        <begin position="113"/>
        <end position="138"/>
    </location>
</feature>
<evidence type="ECO:0000256" key="1">
    <source>
        <dbReference type="SAM" id="Phobius"/>
    </source>
</evidence>
<feature type="transmembrane region" description="Helical" evidence="1">
    <location>
        <begin position="12"/>
        <end position="35"/>
    </location>
</feature>
<proteinExistence type="predicted"/>
<feature type="transmembrane region" description="Helical" evidence="1">
    <location>
        <begin position="310"/>
        <end position="329"/>
    </location>
</feature>
<dbReference type="AlphaFoldDB" id="A0A6N3AFZ5"/>
<keyword evidence="1" id="KW-0812">Transmembrane</keyword>
<reference evidence="2" key="1">
    <citation type="submission" date="2019-11" db="EMBL/GenBank/DDBJ databases">
        <authorList>
            <person name="Feng L."/>
        </authorList>
    </citation>
    <scope>NUCLEOTIDE SEQUENCE</scope>
    <source>
        <strain evidence="2">CintestinalisLFYP54</strain>
    </source>
</reference>
<dbReference type="EMBL" id="CACRTN010000011">
    <property type="protein sequence ID" value="VYT89683.1"/>
    <property type="molecule type" value="Genomic_DNA"/>
</dbReference>
<feature type="transmembrane region" description="Helical" evidence="1">
    <location>
        <begin position="145"/>
        <end position="165"/>
    </location>
</feature>
<protein>
    <recommendedName>
        <fullName evidence="3">SHOCT domain-containing protein</fullName>
    </recommendedName>
</protein>
<evidence type="ECO:0008006" key="3">
    <source>
        <dbReference type="Google" id="ProtNLM"/>
    </source>
</evidence>
<accession>A0A6N3AFZ5</accession>